<protein>
    <submittedName>
        <fullName evidence="1">Uncharacterized protein</fullName>
    </submittedName>
</protein>
<dbReference type="EMBL" id="ML208395">
    <property type="protein sequence ID" value="TFK66722.1"/>
    <property type="molecule type" value="Genomic_DNA"/>
</dbReference>
<keyword evidence="2" id="KW-1185">Reference proteome</keyword>
<organism evidence="1 2">
    <name type="scientific">Pluteus cervinus</name>
    <dbReference type="NCBI Taxonomy" id="181527"/>
    <lineage>
        <taxon>Eukaryota</taxon>
        <taxon>Fungi</taxon>
        <taxon>Dikarya</taxon>
        <taxon>Basidiomycota</taxon>
        <taxon>Agaricomycotina</taxon>
        <taxon>Agaricomycetes</taxon>
        <taxon>Agaricomycetidae</taxon>
        <taxon>Agaricales</taxon>
        <taxon>Pluteineae</taxon>
        <taxon>Pluteaceae</taxon>
        <taxon>Pluteus</taxon>
    </lineage>
</organism>
<proteinExistence type="predicted"/>
<evidence type="ECO:0000313" key="1">
    <source>
        <dbReference type="EMBL" id="TFK66722.1"/>
    </source>
</evidence>
<accession>A0ACD3AMK0</accession>
<name>A0ACD3AMK0_9AGAR</name>
<evidence type="ECO:0000313" key="2">
    <source>
        <dbReference type="Proteomes" id="UP000308600"/>
    </source>
</evidence>
<gene>
    <name evidence="1" type="ORF">BDN72DRAFT_130753</name>
</gene>
<dbReference type="Proteomes" id="UP000308600">
    <property type="component" value="Unassembled WGS sequence"/>
</dbReference>
<sequence>MSSRSSSESLIWAICTGSLYNSSASESDARCELSALFERRLSALDAVVPVDDLEQDHPIRGQLDSNEGSPRLHQATRCADFSDETPYRTTAKYLQHHDGFGNYSATT</sequence>
<reference evidence="1 2" key="1">
    <citation type="journal article" date="2019" name="Nat. Ecol. Evol.">
        <title>Megaphylogeny resolves global patterns of mushroom evolution.</title>
        <authorList>
            <person name="Varga T."/>
            <person name="Krizsan K."/>
            <person name="Foldi C."/>
            <person name="Dima B."/>
            <person name="Sanchez-Garcia M."/>
            <person name="Sanchez-Ramirez S."/>
            <person name="Szollosi G.J."/>
            <person name="Szarkandi J.G."/>
            <person name="Papp V."/>
            <person name="Albert L."/>
            <person name="Andreopoulos W."/>
            <person name="Angelini C."/>
            <person name="Antonin V."/>
            <person name="Barry K.W."/>
            <person name="Bougher N.L."/>
            <person name="Buchanan P."/>
            <person name="Buyck B."/>
            <person name="Bense V."/>
            <person name="Catcheside P."/>
            <person name="Chovatia M."/>
            <person name="Cooper J."/>
            <person name="Damon W."/>
            <person name="Desjardin D."/>
            <person name="Finy P."/>
            <person name="Geml J."/>
            <person name="Haridas S."/>
            <person name="Hughes K."/>
            <person name="Justo A."/>
            <person name="Karasinski D."/>
            <person name="Kautmanova I."/>
            <person name="Kiss B."/>
            <person name="Kocsube S."/>
            <person name="Kotiranta H."/>
            <person name="LaButti K.M."/>
            <person name="Lechner B.E."/>
            <person name="Liimatainen K."/>
            <person name="Lipzen A."/>
            <person name="Lukacs Z."/>
            <person name="Mihaltcheva S."/>
            <person name="Morgado L.N."/>
            <person name="Niskanen T."/>
            <person name="Noordeloos M.E."/>
            <person name="Ohm R.A."/>
            <person name="Ortiz-Santana B."/>
            <person name="Ovrebo C."/>
            <person name="Racz N."/>
            <person name="Riley R."/>
            <person name="Savchenko A."/>
            <person name="Shiryaev A."/>
            <person name="Soop K."/>
            <person name="Spirin V."/>
            <person name="Szebenyi C."/>
            <person name="Tomsovsky M."/>
            <person name="Tulloss R.E."/>
            <person name="Uehling J."/>
            <person name="Grigoriev I.V."/>
            <person name="Vagvolgyi C."/>
            <person name="Papp T."/>
            <person name="Martin F.M."/>
            <person name="Miettinen O."/>
            <person name="Hibbett D.S."/>
            <person name="Nagy L.G."/>
        </authorList>
    </citation>
    <scope>NUCLEOTIDE SEQUENCE [LARGE SCALE GENOMIC DNA]</scope>
    <source>
        <strain evidence="1 2">NL-1719</strain>
    </source>
</reference>